<comment type="function">
    <text evidence="1">Formation of pseudouridine at positions 38, 39 and 40 in the anticodon stem and loop of transfer RNAs.</text>
</comment>
<evidence type="ECO:0000256" key="1">
    <source>
        <dbReference type="HAMAP-Rule" id="MF_00171"/>
    </source>
</evidence>
<feature type="domain" description="Pseudouridine synthase I TruA alpha/beta" evidence="3">
    <location>
        <begin position="9"/>
        <end position="103"/>
    </location>
</feature>
<comment type="caution">
    <text evidence="1">Lacks conserved residue(s) required for the propagation of feature annotation.</text>
</comment>
<evidence type="ECO:0000259" key="3">
    <source>
        <dbReference type="Pfam" id="PF01416"/>
    </source>
</evidence>
<evidence type="ECO:0000313" key="4">
    <source>
        <dbReference type="EMBL" id="MBU5669413.1"/>
    </source>
</evidence>
<organism evidence="4 5">
    <name type="scientific">Peptoniphilus ovalis</name>
    <dbReference type="NCBI Taxonomy" id="2841503"/>
    <lineage>
        <taxon>Bacteria</taxon>
        <taxon>Bacillati</taxon>
        <taxon>Bacillota</taxon>
        <taxon>Tissierellia</taxon>
        <taxon>Tissierellales</taxon>
        <taxon>Peptoniphilaceae</taxon>
        <taxon>Peptoniphilus</taxon>
    </lineage>
</organism>
<dbReference type="PANTHER" id="PTHR11142:SF0">
    <property type="entry name" value="TRNA PSEUDOURIDINE SYNTHASE-LIKE 1"/>
    <property type="match status" value="1"/>
</dbReference>
<dbReference type="PANTHER" id="PTHR11142">
    <property type="entry name" value="PSEUDOURIDYLATE SYNTHASE"/>
    <property type="match status" value="1"/>
</dbReference>
<dbReference type="Pfam" id="PF01416">
    <property type="entry name" value="PseudoU_synth_1"/>
    <property type="match status" value="2"/>
</dbReference>
<comment type="caution">
    <text evidence="4">The sequence shown here is derived from an EMBL/GenBank/DDBJ whole genome shotgun (WGS) entry which is preliminary data.</text>
</comment>
<feature type="binding site" evidence="1">
    <location>
        <position position="109"/>
    </location>
    <ligand>
        <name>substrate</name>
    </ligand>
</feature>
<dbReference type="InterPro" id="IPR001406">
    <property type="entry name" value="PsdUridine_synth_TruA"/>
</dbReference>
<dbReference type="Proteomes" id="UP000783742">
    <property type="component" value="Unassembled WGS sequence"/>
</dbReference>
<reference evidence="4 5" key="1">
    <citation type="submission" date="2021-06" db="EMBL/GenBank/DDBJ databases">
        <authorList>
            <person name="Sun Q."/>
            <person name="Li D."/>
        </authorList>
    </citation>
    <scope>NUCLEOTIDE SEQUENCE [LARGE SCALE GENOMIC DNA]</scope>
    <source>
        <strain evidence="4 5">MSJ-1</strain>
    </source>
</reference>
<dbReference type="EC" id="5.4.99.12" evidence="1"/>
<sequence length="246" mass="28653">MNILIKIVYDGTNFHGFQYQPDRRTVEGELNKGLFKTFNEEIKIYYAGRTDRGVHALGQYANFYVDTTIDIGNLPKVLNYNLPNDVSVNDSKIVPENFHARFDAKKKKYRYVIYKSRYRNALLFNRAYEYPHEIDIDRMREAVKCLLGEHDYASFMGRNAIVKDSIRSIDEIEITEDEKFIYFDFTAKSFLKNMIRIIVGTAIEIGRGIRDIDYMEKALVSKNRKKAGPTAPACGLYLMDVKYDEN</sequence>
<keyword evidence="5" id="KW-1185">Reference proteome</keyword>
<comment type="subunit">
    <text evidence="1">Homodimer.</text>
</comment>
<dbReference type="CDD" id="cd02570">
    <property type="entry name" value="PseudoU_synth_EcTruA"/>
    <property type="match status" value="1"/>
</dbReference>
<evidence type="ECO:0000313" key="5">
    <source>
        <dbReference type="Proteomes" id="UP000783742"/>
    </source>
</evidence>
<dbReference type="EMBL" id="JAHLQO010000004">
    <property type="protein sequence ID" value="MBU5669413.1"/>
    <property type="molecule type" value="Genomic_DNA"/>
</dbReference>
<dbReference type="GO" id="GO:0160147">
    <property type="term" value="F:tRNA pseudouridine(38-40) synthase activity"/>
    <property type="evidence" value="ECO:0007669"/>
    <property type="project" value="UniProtKB-EC"/>
</dbReference>
<dbReference type="InterPro" id="IPR020097">
    <property type="entry name" value="PsdUridine_synth_TruA_a/b_dom"/>
</dbReference>
<dbReference type="NCBIfam" id="TIGR00071">
    <property type="entry name" value="hisT_truA"/>
    <property type="match status" value="1"/>
</dbReference>
<gene>
    <name evidence="1 4" type="primary">truA</name>
    <name evidence="4" type="ORF">KQI68_06115</name>
</gene>
<proteinExistence type="inferred from homology"/>
<dbReference type="HAMAP" id="MF_00171">
    <property type="entry name" value="TruA"/>
    <property type="match status" value="1"/>
</dbReference>
<comment type="catalytic activity">
    <reaction evidence="1 2">
        <text>uridine(38/39/40) in tRNA = pseudouridine(38/39/40) in tRNA</text>
        <dbReference type="Rhea" id="RHEA:22376"/>
        <dbReference type="Rhea" id="RHEA-COMP:10085"/>
        <dbReference type="Rhea" id="RHEA-COMP:10087"/>
        <dbReference type="ChEBI" id="CHEBI:65314"/>
        <dbReference type="ChEBI" id="CHEBI:65315"/>
        <dbReference type="EC" id="5.4.99.12"/>
    </reaction>
</comment>
<dbReference type="RefSeq" id="WP_216549247.1">
    <property type="nucleotide sequence ID" value="NZ_JAHLQO010000004.1"/>
</dbReference>
<keyword evidence="1 2" id="KW-0819">tRNA processing</keyword>
<feature type="active site" description="Nucleophile" evidence="1">
    <location>
        <position position="51"/>
    </location>
</feature>
<dbReference type="PIRSF" id="PIRSF001430">
    <property type="entry name" value="tRNA_psdUrid_synth"/>
    <property type="match status" value="1"/>
</dbReference>
<accession>A0ABS6FGV8</accession>
<name>A0ABS6FGV8_9FIRM</name>
<feature type="domain" description="Pseudouridine synthase I TruA alpha/beta" evidence="3">
    <location>
        <begin position="142"/>
        <end position="244"/>
    </location>
</feature>
<keyword evidence="1 2" id="KW-0413">Isomerase</keyword>
<protein>
    <recommendedName>
        <fullName evidence="1">tRNA pseudouridine synthase A</fullName>
        <ecNumber evidence="1">5.4.99.12</ecNumber>
    </recommendedName>
    <alternativeName>
        <fullName evidence="1">tRNA pseudouridine(38-40) synthase</fullName>
    </alternativeName>
    <alternativeName>
        <fullName evidence="1">tRNA pseudouridylate synthase I</fullName>
    </alternativeName>
    <alternativeName>
        <fullName evidence="1">tRNA-uridine isomerase I</fullName>
    </alternativeName>
</protein>
<comment type="similarity">
    <text evidence="1 2">Belongs to the tRNA pseudouridine synthase TruA family.</text>
</comment>
<evidence type="ECO:0000256" key="2">
    <source>
        <dbReference type="RuleBase" id="RU003792"/>
    </source>
</evidence>